<evidence type="ECO:0000256" key="2">
    <source>
        <dbReference type="SAM" id="Phobius"/>
    </source>
</evidence>
<dbReference type="EMBL" id="UINC01043294">
    <property type="protein sequence ID" value="SVB47125.1"/>
    <property type="molecule type" value="Genomic_DNA"/>
</dbReference>
<feature type="domain" description="Soluble ligand binding" evidence="3">
    <location>
        <begin position="70"/>
        <end position="113"/>
    </location>
</feature>
<keyword evidence="2" id="KW-1133">Transmembrane helix</keyword>
<reference evidence="4" key="1">
    <citation type="submission" date="2018-05" db="EMBL/GenBank/DDBJ databases">
        <authorList>
            <person name="Lanie J.A."/>
            <person name="Ng W.-L."/>
            <person name="Kazmierczak K.M."/>
            <person name="Andrzejewski T.M."/>
            <person name="Davidsen T.M."/>
            <person name="Wayne K.J."/>
            <person name="Tettelin H."/>
            <person name="Glass J.I."/>
            <person name="Rusch D."/>
            <person name="Podicherti R."/>
            <person name="Tsui H.-C.T."/>
            <person name="Winkler M.E."/>
        </authorList>
    </citation>
    <scope>NUCLEOTIDE SEQUENCE</scope>
</reference>
<protein>
    <recommendedName>
        <fullName evidence="3">Soluble ligand binding domain-containing protein</fullName>
    </recommendedName>
</protein>
<gene>
    <name evidence="4" type="ORF">METZ01_LOCUS199979</name>
</gene>
<sequence>MPEPKARKLAVAVLAVLVVIIVIPAVALFVRGGGDQPVQIILPTLGGTAGKTASPGVGSSKESPGKPELRVYVSGEVQKPGVYVLNPGDRLEDAVTAAGGGTFDANLEAVTFVLRVQDEAHYRVPKIGETPSPELSAVPDAAASQALTGDGGQSTTGPIGLNTPSAEISESLPGIGPVR</sequence>
<dbReference type="InterPro" id="IPR019554">
    <property type="entry name" value="Soluble_ligand-bd"/>
</dbReference>
<dbReference type="Pfam" id="PF10531">
    <property type="entry name" value="SLBB"/>
    <property type="match status" value="1"/>
</dbReference>
<dbReference type="AlphaFoldDB" id="A0A382E9F3"/>
<name>A0A382E9F3_9ZZZZ</name>
<feature type="non-terminal residue" evidence="4">
    <location>
        <position position="179"/>
    </location>
</feature>
<evidence type="ECO:0000313" key="4">
    <source>
        <dbReference type="EMBL" id="SVB47125.1"/>
    </source>
</evidence>
<proteinExistence type="predicted"/>
<feature type="transmembrane region" description="Helical" evidence="2">
    <location>
        <begin position="9"/>
        <end position="30"/>
    </location>
</feature>
<feature type="region of interest" description="Disordered" evidence="1">
    <location>
        <begin position="128"/>
        <end position="179"/>
    </location>
</feature>
<organism evidence="4">
    <name type="scientific">marine metagenome</name>
    <dbReference type="NCBI Taxonomy" id="408172"/>
    <lineage>
        <taxon>unclassified sequences</taxon>
        <taxon>metagenomes</taxon>
        <taxon>ecological metagenomes</taxon>
    </lineage>
</organism>
<accession>A0A382E9F3</accession>
<evidence type="ECO:0000256" key="1">
    <source>
        <dbReference type="SAM" id="MobiDB-lite"/>
    </source>
</evidence>
<dbReference type="Gene3D" id="3.10.560.10">
    <property type="entry name" value="Outer membrane lipoprotein wza domain like"/>
    <property type="match status" value="1"/>
</dbReference>
<keyword evidence="2" id="KW-0812">Transmembrane</keyword>
<evidence type="ECO:0000259" key="3">
    <source>
        <dbReference type="Pfam" id="PF10531"/>
    </source>
</evidence>
<keyword evidence="2" id="KW-0472">Membrane</keyword>
<feature type="compositionally biased region" description="Polar residues" evidence="1">
    <location>
        <begin position="155"/>
        <end position="168"/>
    </location>
</feature>